<evidence type="ECO:0000313" key="1">
    <source>
        <dbReference type="EMBL" id="ARF12646.1"/>
    </source>
</evidence>
<protein>
    <submittedName>
        <fullName evidence="1">Uncharacterized protein</fullName>
    </submittedName>
</protein>
<reference evidence="1" key="1">
    <citation type="journal article" date="2017" name="Science">
        <title>Giant viruses with an expanded complement of translation system components.</title>
        <authorList>
            <person name="Schulz F."/>
            <person name="Yutin N."/>
            <person name="Ivanova N.N."/>
            <person name="Ortega D.R."/>
            <person name="Lee T.K."/>
            <person name="Vierheilig J."/>
            <person name="Daims H."/>
            <person name="Horn M."/>
            <person name="Wagner M."/>
            <person name="Jensen G.J."/>
            <person name="Kyrpides N.C."/>
            <person name="Koonin E.V."/>
            <person name="Woyke T."/>
        </authorList>
    </citation>
    <scope>NUCLEOTIDE SEQUENCE</scope>
    <source>
        <strain evidence="1">KNV1</strain>
    </source>
</reference>
<sequence>MSKVTTLETKQNNLVIKARKQDDEIDTDTPVIRKRDFDALATKAKTIMKNMDNEIINEKKEKHIYKSIVDKLSNELDECHNKINEQDIVIQSYKKKSNKNHVYDKVDLEFVEDINKRREYIDNESKKGVEEEAEKRYRAIINKYKK</sequence>
<dbReference type="EMBL" id="KY684119">
    <property type="protein sequence ID" value="ARF12646.1"/>
    <property type="molecule type" value="Genomic_DNA"/>
</dbReference>
<accession>A0A1V0SLS3</accession>
<gene>
    <name evidence="1" type="ORF">Klosneuvirus_12_3</name>
</gene>
<organism evidence="1">
    <name type="scientific">Klosneuvirus KNV1</name>
    <dbReference type="NCBI Taxonomy" id="1977640"/>
    <lineage>
        <taxon>Viruses</taxon>
        <taxon>Varidnaviria</taxon>
        <taxon>Bamfordvirae</taxon>
        <taxon>Nucleocytoviricota</taxon>
        <taxon>Megaviricetes</taxon>
        <taxon>Imitervirales</taxon>
        <taxon>Mimiviridae</taxon>
        <taxon>Klosneuvirinae</taxon>
        <taxon>Klosneuvirus</taxon>
    </lineage>
</organism>
<name>A0A1V0SLS3_9VIRU</name>
<proteinExistence type="predicted"/>